<accession>A0AAV2IS28</accession>
<evidence type="ECO:0000313" key="2">
    <source>
        <dbReference type="Proteomes" id="UP001497497"/>
    </source>
</evidence>
<dbReference type="Proteomes" id="UP001497497">
    <property type="component" value="Unassembled WGS sequence"/>
</dbReference>
<comment type="caution">
    <text evidence="1">The sequence shown here is derived from an EMBL/GenBank/DDBJ whole genome shotgun (WGS) entry which is preliminary data.</text>
</comment>
<evidence type="ECO:0000313" key="1">
    <source>
        <dbReference type="EMBL" id="CAL1548946.1"/>
    </source>
</evidence>
<reference evidence="1 2" key="1">
    <citation type="submission" date="2024-04" db="EMBL/GenBank/DDBJ databases">
        <authorList>
            <consortium name="Genoscope - CEA"/>
            <person name="William W."/>
        </authorList>
    </citation>
    <scope>NUCLEOTIDE SEQUENCE [LARGE SCALE GENOMIC DNA]</scope>
</reference>
<dbReference type="InterPro" id="IPR032675">
    <property type="entry name" value="LRR_dom_sf"/>
</dbReference>
<dbReference type="AlphaFoldDB" id="A0AAV2IS28"/>
<protein>
    <submittedName>
        <fullName evidence="1">Uncharacterized protein</fullName>
    </submittedName>
</protein>
<name>A0AAV2IS28_LYMST</name>
<dbReference type="EMBL" id="CAXITT010002294">
    <property type="protein sequence ID" value="CAL1548946.1"/>
    <property type="molecule type" value="Genomic_DNA"/>
</dbReference>
<sequence length="185" mass="21399">GRRDSVYPNKTFIQMPHLQRLSVDGLNTEFGPELLKLQNLQHLEMGSSKVCHLKNITGSFFENVPFLRSFYLVECHSLIYINPAAFSKVHLQTLTFQSLPSFDLFTALRVLIGLQNSSLTELRLIHLYNNTFYCKALRDEDAKYFSYLTLEVLDLTDNLLIYISKTVIDNLPNSLRILVLRNNRL</sequence>
<proteinExistence type="predicted"/>
<feature type="non-terminal residue" evidence="1">
    <location>
        <position position="1"/>
    </location>
</feature>
<dbReference type="SUPFAM" id="SSF52058">
    <property type="entry name" value="L domain-like"/>
    <property type="match status" value="1"/>
</dbReference>
<feature type="non-terminal residue" evidence="1">
    <location>
        <position position="185"/>
    </location>
</feature>
<keyword evidence="2" id="KW-1185">Reference proteome</keyword>
<dbReference type="Gene3D" id="3.80.10.10">
    <property type="entry name" value="Ribonuclease Inhibitor"/>
    <property type="match status" value="1"/>
</dbReference>
<organism evidence="1 2">
    <name type="scientific">Lymnaea stagnalis</name>
    <name type="common">Great pond snail</name>
    <name type="synonym">Helix stagnalis</name>
    <dbReference type="NCBI Taxonomy" id="6523"/>
    <lineage>
        <taxon>Eukaryota</taxon>
        <taxon>Metazoa</taxon>
        <taxon>Spiralia</taxon>
        <taxon>Lophotrochozoa</taxon>
        <taxon>Mollusca</taxon>
        <taxon>Gastropoda</taxon>
        <taxon>Heterobranchia</taxon>
        <taxon>Euthyneura</taxon>
        <taxon>Panpulmonata</taxon>
        <taxon>Hygrophila</taxon>
        <taxon>Lymnaeoidea</taxon>
        <taxon>Lymnaeidae</taxon>
        <taxon>Lymnaea</taxon>
    </lineage>
</organism>
<gene>
    <name evidence="1" type="ORF">GSLYS_00022263001</name>
</gene>